<dbReference type="InterPro" id="IPR027855">
    <property type="entry name" value="DUF4479"/>
</dbReference>
<dbReference type="InterPro" id="IPR037154">
    <property type="entry name" value="YtpR-like_sf"/>
</dbReference>
<evidence type="ECO:0000313" key="2">
    <source>
        <dbReference type="EMBL" id="RNA70385.1"/>
    </source>
</evidence>
<dbReference type="Pfam" id="PF14794">
    <property type="entry name" value="DUF4479"/>
    <property type="match status" value="1"/>
</dbReference>
<comment type="caution">
    <text evidence="2">The sequence shown here is derived from an EMBL/GenBank/DDBJ whole genome shotgun (WGS) entry which is preliminary data.</text>
</comment>
<sequence>MKAYYNLDGIGDILILKLKETEKQNETWKRINGVTCFYDKDSKEVTGYNVFDFSSYGEISGKGEVTFTDEIKEAVNLALKQNKVDERI</sequence>
<dbReference type="OrthoDB" id="9805455at2"/>
<feature type="domain" description="DUF4479" evidence="1">
    <location>
        <begin position="23"/>
        <end position="87"/>
    </location>
</feature>
<gene>
    <name evidence="2" type="ORF">EBO34_10805</name>
</gene>
<organism evidence="2 3">
    <name type="scientific">Alteribacter keqinensis</name>
    <dbReference type="NCBI Taxonomy" id="2483800"/>
    <lineage>
        <taxon>Bacteria</taxon>
        <taxon>Bacillati</taxon>
        <taxon>Bacillota</taxon>
        <taxon>Bacilli</taxon>
        <taxon>Bacillales</taxon>
        <taxon>Bacillaceae</taxon>
        <taxon>Alteribacter</taxon>
    </lineage>
</organism>
<proteinExistence type="predicted"/>
<evidence type="ECO:0000313" key="3">
    <source>
        <dbReference type="Proteomes" id="UP000278746"/>
    </source>
</evidence>
<name>A0A3M7U128_9BACI</name>
<protein>
    <submittedName>
        <fullName evidence="2">DUF4479 domain-containing protein</fullName>
    </submittedName>
</protein>
<keyword evidence="3" id="KW-1185">Reference proteome</keyword>
<dbReference type="EMBL" id="RHIB01000001">
    <property type="protein sequence ID" value="RNA70385.1"/>
    <property type="molecule type" value="Genomic_DNA"/>
</dbReference>
<evidence type="ECO:0000259" key="1">
    <source>
        <dbReference type="Pfam" id="PF14794"/>
    </source>
</evidence>
<dbReference type="Proteomes" id="UP000278746">
    <property type="component" value="Unassembled WGS sequence"/>
</dbReference>
<dbReference type="RefSeq" id="WP_122898125.1">
    <property type="nucleotide sequence ID" value="NZ_RHIB01000001.1"/>
</dbReference>
<reference evidence="2 3" key="1">
    <citation type="submission" date="2018-10" db="EMBL/GenBank/DDBJ databases">
        <title>Bacillus Keqinensis sp. nov., a moderately halophilic bacterium isolated from a saline-alkaline lake.</title>
        <authorList>
            <person name="Wang H."/>
        </authorList>
    </citation>
    <scope>NUCLEOTIDE SEQUENCE [LARGE SCALE GENOMIC DNA]</scope>
    <source>
        <strain evidence="2 3">KQ-3</strain>
    </source>
</reference>
<dbReference type="Gene3D" id="3.30.1940.10">
    <property type="entry name" value="YtpR-like"/>
    <property type="match status" value="1"/>
</dbReference>
<accession>A0A3M7U128</accession>
<dbReference type="AlphaFoldDB" id="A0A3M7U128"/>